<name>A0A5C5GCH7_9RHOB</name>
<dbReference type="Proteomes" id="UP000314011">
    <property type="component" value="Unassembled WGS sequence"/>
</dbReference>
<evidence type="ECO:0000313" key="3">
    <source>
        <dbReference type="Proteomes" id="UP000314011"/>
    </source>
</evidence>
<dbReference type="InterPro" id="IPR016181">
    <property type="entry name" value="Acyl_CoA_acyltransferase"/>
</dbReference>
<dbReference type="PROSITE" id="PS51186">
    <property type="entry name" value="GNAT"/>
    <property type="match status" value="1"/>
</dbReference>
<gene>
    <name evidence="2" type="ORF">FHY64_03485</name>
</gene>
<evidence type="ECO:0000259" key="1">
    <source>
        <dbReference type="PROSITE" id="PS51186"/>
    </source>
</evidence>
<dbReference type="EMBL" id="VFFF01000001">
    <property type="protein sequence ID" value="TNY32368.1"/>
    <property type="molecule type" value="Genomic_DNA"/>
</dbReference>
<keyword evidence="3" id="KW-1185">Reference proteome</keyword>
<dbReference type="Gene3D" id="3.40.630.30">
    <property type="match status" value="1"/>
</dbReference>
<proteinExistence type="predicted"/>
<reference evidence="2 3" key="1">
    <citation type="submission" date="2019-06" db="EMBL/GenBank/DDBJ databases">
        <title>Genome of new Rhodobacteraceae sp. SM1903.</title>
        <authorList>
            <person name="Ren X."/>
        </authorList>
    </citation>
    <scope>NUCLEOTIDE SEQUENCE [LARGE SCALE GENOMIC DNA]</scope>
    <source>
        <strain evidence="2 3">SM1903</strain>
    </source>
</reference>
<dbReference type="InterPro" id="IPR000182">
    <property type="entry name" value="GNAT_dom"/>
</dbReference>
<dbReference type="AlphaFoldDB" id="A0A5C5GCH7"/>
<dbReference type="InterPro" id="IPR051531">
    <property type="entry name" value="N-acetyltransferase"/>
</dbReference>
<accession>A0A5C5GCH7</accession>
<sequence length="166" mass="18615">MAVSPSLRSARLHYAPLSEEDFDALHDIMSDWSVVRQLGSWPWPPEPDFTRLRCRPYRGTGFIYGVRLDGVLIGTNGVTDGEIGYCFGRDWWGQGFATESSRVVIEQAFNTGLTSIAAKVWDDNASSYRLLTKLGFRETHRFSEMSKARGIETGSIALVLDRADYA</sequence>
<organism evidence="2 3">
    <name type="scientific">Pelagovum pacificum</name>
    <dbReference type="NCBI Taxonomy" id="2588711"/>
    <lineage>
        <taxon>Bacteria</taxon>
        <taxon>Pseudomonadati</taxon>
        <taxon>Pseudomonadota</taxon>
        <taxon>Alphaproteobacteria</taxon>
        <taxon>Rhodobacterales</taxon>
        <taxon>Paracoccaceae</taxon>
        <taxon>Pelagovum</taxon>
    </lineage>
</organism>
<comment type="caution">
    <text evidence="2">The sequence shown here is derived from an EMBL/GenBank/DDBJ whole genome shotgun (WGS) entry which is preliminary data.</text>
</comment>
<dbReference type="PANTHER" id="PTHR43792">
    <property type="entry name" value="GNAT FAMILY, PUTATIVE (AFU_ORTHOLOGUE AFUA_3G00765)-RELATED-RELATED"/>
    <property type="match status" value="1"/>
</dbReference>
<feature type="domain" description="N-acetyltransferase" evidence="1">
    <location>
        <begin position="12"/>
        <end position="165"/>
    </location>
</feature>
<protein>
    <submittedName>
        <fullName evidence="2">GNAT family N-acetyltransferase</fullName>
    </submittedName>
</protein>
<evidence type="ECO:0000313" key="2">
    <source>
        <dbReference type="EMBL" id="TNY32368.1"/>
    </source>
</evidence>
<keyword evidence="2" id="KW-0808">Transferase</keyword>
<dbReference type="PANTHER" id="PTHR43792:SF16">
    <property type="entry name" value="N-ACETYLTRANSFERASE DOMAIN-CONTAINING PROTEIN"/>
    <property type="match status" value="1"/>
</dbReference>
<dbReference type="Pfam" id="PF13302">
    <property type="entry name" value="Acetyltransf_3"/>
    <property type="match status" value="1"/>
</dbReference>
<dbReference type="GO" id="GO:0016747">
    <property type="term" value="F:acyltransferase activity, transferring groups other than amino-acyl groups"/>
    <property type="evidence" value="ECO:0007669"/>
    <property type="project" value="InterPro"/>
</dbReference>
<dbReference type="OrthoDB" id="6293260at2"/>
<dbReference type="SUPFAM" id="SSF55729">
    <property type="entry name" value="Acyl-CoA N-acyltransferases (Nat)"/>
    <property type="match status" value="1"/>
</dbReference>